<dbReference type="AlphaFoldDB" id="A0A369UYV6"/>
<comment type="caution">
    <text evidence="1">The sequence shown here is derived from an EMBL/GenBank/DDBJ whole genome shotgun (WGS) entry which is preliminary data.</text>
</comment>
<reference evidence="1 2" key="1">
    <citation type="submission" date="2018-07" db="EMBL/GenBank/DDBJ databases">
        <title>Genome guided investigation of antibiotics producing actinomycetales strain isolated from a Macau mangrove ecosystem.</title>
        <authorList>
            <person name="Hu D."/>
        </authorList>
    </citation>
    <scope>NUCLEOTIDE SEQUENCE [LARGE SCALE GENOMIC DNA]</scope>
    <source>
        <strain evidence="1 2">2297</strain>
    </source>
</reference>
<evidence type="ECO:0000313" key="1">
    <source>
        <dbReference type="EMBL" id="RDD85926.1"/>
    </source>
</evidence>
<sequence length="68" mass="7739">MRPGRPYLCVGPAPPLTRHRPRRHLPTTLRRHAVAHVTQRDFSQDPSGASTRCARGFTALVRQRYCCT</sequence>
<gene>
    <name evidence="1" type="ORF">DVZ84_27415</name>
</gene>
<evidence type="ECO:0000313" key="2">
    <source>
        <dbReference type="Proteomes" id="UP000253742"/>
    </source>
</evidence>
<dbReference type="OrthoDB" id="4270769at2"/>
<proteinExistence type="predicted"/>
<accession>A0A369UYV6</accession>
<name>A0A369UYV6_9ACTN</name>
<dbReference type="EMBL" id="QQBH01000022">
    <property type="protein sequence ID" value="RDD85926.1"/>
    <property type="molecule type" value="Genomic_DNA"/>
</dbReference>
<protein>
    <submittedName>
        <fullName evidence="1">Uncharacterized protein</fullName>
    </submittedName>
</protein>
<dbReference type="Proteomes" id="UP000253742">
    <property type="component" value="Unassembled WGS sequence"/>
</dbReference>
<organism evidence="1 2">
    <name type="scientific">Streptomyces parvulus</name>
    <dbReference type="NCBI Taxonomy" id="146923"/>
    <lineage>
        <taxon>Bacteria</taxon>
        <taxon>Bacillati</taxon>
        <taxon>Actinomycetota</taxon>
        <taxon>Actinomycetes</taxon>
        <taxon>Kitasatosporales</taxon>
        <taxon>Streptomycetaceae</taxon>
        <taxon>Streptomyces</taxon>
    </lineage>
</organism>